<dbReference type="HOGENOM" id="CLU_434529_0_0_2"/>
<accession>D2S0B2</accession>
<dbReference type="Gene3D" id="3.40.50.300">
    <property type="entry name" value="P-loop containing nucleotide triphosphate hydrolases"/>
    <property type="match status" value="2"/>
</dbReference>
<feature type="coiled-coil region" evidence="3">
    <location>
        <begin position="316"/>
        <end position="475"/>
    </location>
</feature>
<dbReference type="NCBIfam" id="NF045487">
    <property type="entry name" value="ASRP"/>
    <property type="match status" value="1"/>
</dbReference>
<dbReference type="SUPFAM" id="SSF58100">
    <property type="entry name" value="Bacterial hemolysins"/>
    <property type="match status" value="1"/>
</dbReference>
<dbReference type="KEGG" id="htu:Htur_3954"/>
<evidence type="ECO:0000313" key="5">
    <source>
        <dbReference type="EMBL" id="ADB62809.1"/>
    </source>
</evidence>
<feature type="compositionally biased region" description="Acidic residues" evidence="4">
    <location>
        <begin position="189"/>
        <end position="202"/>
    </location>
</feature>
<feature type="compositionally biased region" description="Basic and acidic residues" evidence="4">
    <location>
        <begin position="211"/>
        <end position="242"/>
    </location>
</feature>
<comment type="similarity">
    <text evidence="2">Belongs to the Sph1/Sph2 family.</text>
</comment>
<name>D2S0B2_HALTV</name>
<sequence length="601" mass="69347">MTWNIEIENIAGILDGETTIEPGLNAVRGSNWQGKSSFIEAIKTALGTSTELTENEDSGRVQLRTPDREIAVELVRENGSVRRSGTPYLENEYDVIRAELFACLDERNVVRSAVRRGKNLEDVLLRPLDFQNIDEQIADLKREREQIQSELSQAREAKKRLPGVQEQVTQLEKEIKELREKRDEIAVSDADDGTSDDEDDESPQQQLSEVQTERSQAKNRIERLERTIERTEERLEQRRSELESIEIPADDDVESELASAREQLQQLKRDSEVLQSVYSANEMVLKEGRLDLLTEVERELTADTVVCWTCGNEAQREEMEERLNHLGDKITELRARTEQYHEKVKELETRREEIDQTKRRKRDLEREITELEETLADRRQSLEEAEKRYRNAQEHAEELSDAVDETVEAISDVESKIKYREAELKDTRDELSQLETRADQVEMLESESEEIRTEIEELRNRKDRIKRRAREAFDEAMDEILSRFGTGFETARLTADFDLVVARDGREASLDALSEGELELIGFVAALAGYESFDVDETVPLLLVDGVGGLADDNLHTLIDYLHERTNYLVFTAYPEYTSFEGREIDPSNWSVATNRQVRTD</sequence>
<evidence type="ECO:0000313" key="6">
    <source>
        <dbReference type="Proteomes" id="UP000001903"/>
    </source>
</evidence>
<dbReference type="InterPro" id="IPR027417">
    <property type="entry name" value="P-loop_NTPase"/>
</dbReference>
<dbReference type="PANTHER" id="PTHR32114:SF2">
    <property type="entry name" value="ABC TRANSPORTER ABCH.3"/>
    <property type="match status" value="1"/>
</dbReference>
<dbReference type="EMBL" id="CP001861">
    <property type="protein sequence ID" value="ADB62809.1"/>
    <property type="molecule type" value="Genomic_DNA"/>
</dbReference>
<keyword evidence="5" id="KW-0614">Plasmid</keyword>
<evidence type="ECO:0000256" key="1">
    <source>
        <dbReference type="ARBA" id="ARBA00023054"/>
    </source>
</evidence>
<dbReference type="GeneID" id="8744582"/>
<dbReference type="AlphaFoldDB" id="D2S0B2"/>
<dbReference type="SUPFAM" id="SSF52540">
    <property type="entry name" value="P-loop containing nucleoside triphosphate hydrolases"/>
    <property type="match status" value="1"/>
</dbReference>
<keyword evidence="1 3" id="KW-0175">Coiled coil</keyword>
<protein>
    <submittedName>
        <fullName evidence="5">Chromosome segregation ATPase-like protein</fullName>
    </submittedName>
</protein>
<dbReference type="OrthoDB" id="241568at2157"/>
<dbReference type="RefSeq" id="WP_012945053.1">
    <property type="nucleotide sequence ID" value="NC_013744.1"/>
</dbReference>
<proteinExistence type="inferred from homology"/>
<reference evidence="5 6" key="1">
    <citation type="journal article" date="2010" name="Stand. Genomic Sci.">
        <title>Complete genome sequence of Haloterrigena turkmenica type strain (4k).</title>
        <authorList>
            <person name="Saunders E."/>
            <person name="Tindall B.J."/>
            <person name="Fahnrich R."/>
            <person name="Lapidus A."/>
            <person name="Copeland A."/>
            <person name="Del Rio T.G."/>
            <person name="Lucas S."/>
            <person name="Chen F."/>
            <person name="Tice H."/>
            <person name="Cheng J.F."/>
            <person name="Han C."/>
            <person name="Detter J.C."/>
            <person name="Bruce D."/>
            <person name="Goodwin L."/>
            <person name="Chain P."/>
            <person name="Pitluck S."/>
            <person name="Pati A."/>
            <person name="Ivanova N."/>
            <person name="Mavromatis K."/>
            <person name="Chen A."/>
            <person name="Palaniappan K."/>
            <person name="Land M."/>
            <person name="Hauser L."/>
            <person name="Chang Y.J."/>
            <person name="Jeffries C.D."/>
            <person name="Brettin T."/>
            <person name="Rohde M."/>
            <person name="Goker M."/>
            <person name="Bristow J."/>
            <person name="Eisen J.A."/>
            <person name="Markowitz V."/>
            <person name="Hugenholtz P."/>
            <person name="Klenk H.P."/>
            <person name="Kyrpides N.C."/>
        </authorList>
    </citation>
    <scope>NUCLEOTIDE SEQUENCE [LARGE SCALE GENOMIC DNA]</scope>
    <source>
        <strain evidence="6">ATCC 51198 / DSM 5511 / JCM 9101 / NCIMB 13204 / VKM B-1734 / 4k</strain>
    </source>
</reference>
<evidence type="ECO:0000256" key="4">
    <source>
        <dbReference type="SAM" id="MobiDB-lite"/>
    </source>
</evidence>
<dbReference type="Proteomes" id="UP000001903">
    <property type="component" value="Plasmid pHTUR01"/>
</dbReference>
<dbReference type="PANTHER" id="PTHR32114">
    <property type="entry name" value="ABC TRANSPORTER ABCH.3"/>
    <property type="match status" value="1"/>
</dbReference>
<evidence type="ECO:0000256" key="3">
    <source>
        <dbReference type="SAM" id="Coils"/>
    </source>
</evidence>
<gene>
    <name evidence="5" type="ordered locus">Htur_3954</name>
</gene>
<geneLocation type="plasmid" evidence="5 6">
    <name>pHTUR01</name>
</geneLocation>
<evidence type="ECO:0000256" key="2">
    <source>
        <dbReference type="ARBA" id="ARBA00049666"/>
    </source>
</evidence>
<organism evidence="5 6">
    <name type="scientific">Haloterrigena turkmenica (strain ATCC 51198 / DSM 5511 / JCM 9101 / NCIMB 13204 / VKM B-1734 / 4k)</name>
    <name type="common">Halococcus turkmenicus</name>
    <dbReference type="NCBI Taxonomy" id="543526"/>
    <lineage>
        <taxon>Archaea</taxon>
        <taxon>Methanobacteriati</taxon>
        <taxon>Methanobacteriota</taxon>
        <taxon>Stenosarchaea group</taxon>
        <taxon>Halobacteria</taxon>
        <taxon>Halobacteriales</taxon>
        <taxon>Natrialbaceae</taxon>
        <taxon>Haloterrigena</taxon>
    </lineage>
</organism>
<keyword evidence="6" id="KW-1185">Reference proteome</keyword>
<feature type="region of interest" description="Disordered" evidence="4">
    <location>
        <begin position="180"/>
        <end position="253"/>
    </location>
</feature>